<gene>
    <name evidence="1" type="ORF">NDU88_010549</name>
</gene>
<comment type="caution">
    <text evidence="1">The sequence shown here is derived from an EMBL/GenBank/DDBJ whole genome shotgun (WGS) entry which is preliminary data.</text>
</comment>
<accession>A0AAV7PV70</accession>
<name>A0AAV7PV70_PLEWA</name>
<proteinExistence type="predicted"/>
<evidence type="ECO:0000313" key="2">
    <source>
        <dbReference type="Proteomes" id="UP001066276"/>
    </source>
</evidence>
<protein>
    <submittedName>
        <fullName evidence="1">Uncharacterized protein</fullName>
    </submittedName>
</protein>
<evidence type="ECO:0000313" key="1">
    <source>
        <dbReference type="EMBL" id="KAJ1132222.1"/>
    </source>
</evidence>
<keyword evidence="2" id="KW-1185">Reference proteome</keyword>
<dbReference type="AlphaFoldDB" id="A0AAV7PV70"/>
<dbReference type="EMBL" id="JANPWB010000011">
    <property type="protein sequence ID" value="KAJ1132222.1"/>
    <property type="molecule type" value="Genomic_DNA"/>
</dbReference>
<dbReference type="Proteomes" id="UP001066276">
    <property type="component" value="Chromosome 7"/>
</dbReference>
<reference evidence="1" key="1">
    <citation type="journal article" date="2022" name="bioRxiv">
        <title>Sequencing and chromosome-scale assembly of the giantPleurodeles waltlgenome.</title>
        <authorList>
            <person name="Brown T."/>
            <person name="Elewa A."/>
            <person name="Iarovenko S."/>
            <person name="Subramanian E."/>
            <person name="Araus A.J."/>
            <person name="Petzold A."/>
            <person name="Susuki M."/>
            <person name="Suzuki K.-i.T."/>
            <person name="Hayashi T."/>
            <person name="Toyoda A."/>
            <person name="Oliveira C."/>
            <person name="Osipova E."/>
            <person name="Leigh N.D."/>
            <person name="Simon A."/>
            <person name="Yun M.H."/>
        </authorList>
    </citation>
    <scope>NUCLEOTIDE SEQUENCE</scope>
    <source>
        <strain evidence="1">20211129_DDA</strain>
        <tissue evidence="1">Liver</tissue>
    </source>
</reference>
<organism evidence="1 2">
    <name type="scientific">Pleurodeles waltl</name>
    <name type="common">Iberian ribbed newt</name>
    <dbReference type="NCBI Taxonomy" id="8319"/>
    <lineage>
        <taxon>Eukaryota</taxon>
        <taxon>Metazoa</taxon>
        <taxon>Chordata</taxon>
        <taxon>Craniata</taxon>
        <taxon>Vertebrata</taxon>
        <taxon>Euteleostomi</taxon>
        <taxon>Amphibia</taxon>
        <taxon>Batrachia</taxon>
        <taxon>Caudata</taxon>
        <taxon>Salamandroidea</taxon>
        <taxon>Salamandridae</taxon>
        <taxon>Pleurodelinae</taxon>
        <taxon>Pleurodeles</taxon>
    </lineage>
</organism>
<sequence>MPRGLKRFYSLPSFSRTPLLRTQGSSLGIKALPFIDSLSTHHFSVWWSSRTPELQQHTAFPQLGSSELHAGDLSEH</sequence>